<feature type="region of interest" description="Disordered" evidence="9">
    <location>
        <begin position="74"/>
        <end position="96"/>
    </location>
</feature>
<dbReference type="GO" id="GO:0005179">
    <property type="term" value="F:hormone activity"/>
    <property type="evidence" value="ECO:0007669"/>
    <property type="project" value="UniProtKB-KW"/>
</dbReference>
<evidence type="ECO:0000256" key="1">
    <source>
        <dbReference type="ARBA" id="ARBA00004613"/>
    </source>
</evidence>
<evidence type="ECO:0000313" key="11">
    <source>
        <dbReference type="Proteomes" id="UP000053268"/>
    </source>
</evidence>
<keyword evidence="11" id="KW-1185">Reference proteome</keyword>
<evidence type="ECO:0000256" key="2">
    <source>
        <dbReference type="ARBA" id="ARBA00006145"/>
    </source>
</evidence>
<name>A0A194QBJ8_PAPXU</name>
<evidence type="ECO:0000256" key="4">
    <source>
        <dbReference type="ARBA" id="ARBA00022702"/>
    </source>
</evidence>
<dbReference type="AlphaFoldDB" id="A0A194QBJ8"/>
<keyword evidence="3" id="KW-0964">Secreted</keyword>
<evidence type="ECO:0008006" key="12">
    <source>
        <dbReference type="Google" id="ProtNLM"/>
    </source>
</evidence>
<evidence type="ECO:0000256" key="3">
    <source>
        <dbReference type="ARBA" id="ARBA00022525"/>
    </source>
</evidence>
<dbReference type="Proteomes" id="UP000053268">
    <property type="component" value="Unassembled WGS sequence"/>
</dbReference>
<organism evidence="10 11">
    <name type="scientific">Papilio xuthus</name>
    <name type="common">Asian swallowtail butterfly</name>
    <dbReference type="NCBI Taxonomy" id="66420"/>
    <lineage>
        <taxon>Eukaryota</taxon>
        <taxon>Metazoa</taxon>
        <taxon>Ecdysozoa</taxon>
        <taxon>Arthropoda</taxon>
        <taxon>Hexapoda</taxon>
        <taxon>Insecta</taxon>
        <taxon>Pterygota</taxon>
        <taxon>Neoptera</taxon>
        <taxon>Endopterygota</taxon>
        <taxon>Lepidoptera</taxon>
        <taxon>Glossata</taxon>
        <taxon>Ditrysia</taxon>
        <taxon>Papilionoidea</taxon>
        <taxon>Papilionidae</taxon>
        <taxon>Papilioninae</taxon>
        <taxon>Papilio</taxon>
    </lineage>
</organism>
<dbReference type="InterPro" id="IPR002047">
    <property type="entry name" value="Adipokinetic_hormone_CS"/>
</dbReference>
<evidence type="ECO:0000313" key="10">
    <source>
        <dbReference type="EMBL" id="KPJ00811.1"/>
    </source>
</evidence>
<evidence type="ECO:0000256" key="8">
    <source>
        <dbReference type="ARBA" id="ARBA00023320"/>
    </source>
</evidence>
<dbReference type="InterPro" id="IPR010475">
    <property type="entry name" value="AKH/RPCH_hormone"/>
</dbReference>
<keyword evidence="8" id="KW-0527">Neuropeptide</keyword>
<evidence type="ECO:0000256" key="9">
    <source>
        <dbReference type="SAM" id="MobiDB-lite"/>
    </source>
</evidence>
<comment type="subcellular location">
    <subcellularLocation>
        <location evidence="1">Secreted</location>
    </subcellularLocation>
</comment>
<dbReference type="GO" id="GO:0005576">
    <property type="term" value="C:extracellular region"/>
    <property type="evidence" value="ECO:0007669"/>
    <property type="project" value="UniProtKB-SubCell"/>
</dbReference>
<dbReference type="EMBL" id="KQ459460">
    <property type="protein sequence ID" value="KPJ00811.1"/>
    <property type="molecule type" value="Genomic_DNA"/>
</dbReference>
<reference evidence="10 11" key="1">
    <citation type="journal article" date="2015" name="Nat. Commun.">
        <title>Outbred genome sequencing and CRISPR/Cas9 gene editing in butterflies.</title>
        <authorList>
            <person name="Li X."/>
            <person name="Fan D."/>
            <person name="Zhang W."/>
            <person name="Liu G."/>
            <person name="Zhang L."/>
            <person name="Zhao L."/>
            <person name="Fang X."/>
            <person name="Chen L."/>
            <person name="Dong Y."/>
            <person name="Chen Y."/>
            <person name="Ding Y."/>
            <person name="Zhao R."/>
            <person name="Feng M."/>
            <person name="Zhu Y."/>
            <person name="Feng Y."/>
            <person name="Jiang X."/>
            <person name="Zhu D."/>
            <person name="Xiang H."/>
            <person name="Feng X."/>
            <person name="Li S."/>
            <person name="Wang J."/>
            <person name="Zhang G."/>
            <person name="Kronforst M.R."/>
            <person name="Wang W."/>
        </authorList>
    </citation>
    <scope>NUCLEOTIDE SEQUENCE [LARGE SCALE GENOMIC DNA]</scope>
    <source>
        <strain evidence="10">Ya'a_city_454_Px</strain>
        <tissue evidence="10">Whole body</tissue>
    </source>
</reference>
<keyword evidence="7" id="KW-0873">Pyrrolidone carboxylic acid</keyword>
<dbReference type="GO" id="GO:0007218">
    <property type="term" value="P:neuropeptide signaling pathway"/>
    <property type="evidence" value="ECO:0007669"/>
    <property type="project" value="UniProtKB-KW"/>
</dbReference>
<proteinExistence type="inferred from homology"/>
<dbReference type="PROSITE" id="PS00256">
    <property type="entry name" value="AKH"/>
    <property type="match status" value="1"/>
</dbReference>
<keyword evidence="5" id="KW-0732">Signal</keyword>
<evidence type="ECO:0000256" key="6">
    <source>
        <dbReference type="ARBA" id="ARBA00022815"/>
    </source>
</evidence>
<dbReference type="Pfam" id="PF06377">
    <property type="entry name" value="Adipokin_hormo"/>
    <property type="match status" value="1"/>
</dbReference>
<protein>
    <recommendedName>
        <fullName evidence="12">Adipokinetic hormone</fullName>
    </recommendedName>
</protein>
<comment type="similarity">
    <text evidence="2">Belongs to the AKH/HRTH/RPCH family.</text>
</comment>
<evidence type="ECO:0000256" key="7">
    <source>
        <dbReference type="ARBA" id="ARBA00023283"/>
    </source>
</evidence>
<keyword evidence="4" id="KW-0372">Hormone</keyword>
<accession>A0A194QBJ8</accession>
<sequence>MRRTDTKYFHIKRGVRVVLVCALVAALVSAQLTFSRDWSAGKRSPSAESRFDCSQFAHICRQFIHDLKQSLGKEKLGKHRKAERDDLSWDYEDDDK</sequence>
<evidence type="ECO:0000256" key="5">
    <source>
        <dbReference type="ARBA" id="ARBA00022729"/>
    </source>
</evidence>
<gene>
    <name evidence="10" type="ORF">RR46_07650</name>
</gene>
<keyword evidence="6" id="KW-0027">Amidation</keyword>